<feature type="coiled-coil region" evidence="7">
    <location>
        <begin position="192"/>
        <end position="219"/>
    </location>
</feature>
<keyword evidence="4" id="KW-0539">Nucleus</keyword>
<dbReference type="AlphaFoldDB" id="A0A1E4T9C1"/>
<evidence type="ECO:0000256" key="5">
    <source>
        <dbReference type="ARBA" id="ARBA00024196"/>
    </source>
</evidence>
<keyword evidence="7" id="KW-0175">Coiled coil</keyword>
<protein>
    <recommendedName>
        <fullName evidence="6">U2 small nuclear ribonucleoprotein A'</fullName>
    </recommendedName>
</protein>
<evidence type="ECO:0000256" key="3">
    <source>
        <dbReference type="ARBA" id="ARBA00022737"/>
    </source>
</evidence>
<evidence type="ECO:0000256" key="1">
    <source>
        <dbReference type="ARBA" id="ARBA00004123"/>
    </source>
</evidence>
<dbReference type="PANTHER" id="PTHR10552:SF6">
    <property type="entry name" value="U2 SMALL NUCLEAR RIBONUCLEOPROTEIN A"/>
    <property type="match status" value="1"/>
</dbReference>
<dbReference type="EMBL" id="KV453844">
    <property type="protein sequence ID" value="ODV88352.1"/>
    <property type="molecule type" value="Genomic_DNA"/>
</dbReference>
<dbReference type="PANTHER" id="PTHR10552">
    <property type="entry name" value="U2 SMALL NUCLEAR RIBONUCLEOPROTEIN A"/>
    <property type="match status" value="1"/>
</dbReference>
<dbReference type="GO" id="GO:0071014">
    <property type="term" value="C:post-mRNA release spliceosomal complex"/>
    <property type="evidence" value="ECO:0007669"/>
    <property type="project" value="EnsemblFungi"/>
</dbReference>
<accession>A0A1E4T9C1</accession>
<dbReference type="OrthoDB" id="433501at2759"/>
<gene>
    <name evidence="8" type="ORF">CANCADRAFT_4485</name>
</gene>
<dbReference type="PROSITE" id="PS51450">
    <property type="entry name" value="LRR"/>
    <property type="match status" value="1"/>
</dbReference>
<sequence>MRLTPDTILGAQSYLNAIDERELNLRGLKIPVLEHLGATRDLNDSIDATDNDLRVLSGFGCLKRLKTLLVAKNRIKRINSSFGESAPNLTTLVLAQNEIDSFEALAALSQCSKLTYISLLDNPVTNRPNYRLWLIHRVPTLRVIDFRKVKDAERRAAAALFGTLADPSDAATAVLSGDDNADTHQAHPSINNALTDEERQKLERELEAATSLAEIERIERQLQMGYS</sequence>
<dbReference type="Proteomes" id="UP000095023">
    <property type="component" value="Unassembled WGS sequence"/>
</dbReference>
<evidence type="ECO:0000256" key="6">
    <source>
        <dbReference type="ARBA" id="ARBA00024238"/>
    </source>
</evidence>
<comment type="similarity">
    <text evidence="5">Belongs to the U2 small nuclear ribonucleoprotein A family.</text>
</comment>
<keyword evidence="3" id="KW-0677">Repeat</keyword>
<organism evidence="8 9">
    <name type="scientific">Tortispora caseinolytica NRRL Y-17796</name>
    <dbReference type="NCBI Taxonomy" id="767744"/>
    <lineage>
        <taxon>Eukaryota</taxon>
        <taxon>Fungi</taxon>
        <taxon>Dikarya</taxon>
        <taxon>Ascomycota</taxon>
        <taxon>Saccharomycotina</taxon>
        <taxon>Trigonopsidomycetes</taxon>
        <taxon>Trigonopsidales</taxon>
        <taxon>Trigonopsidaceae</taxon>
        <taxon>Tortispora</taxon>
    </lineage>
</organism>
<dbReference type="FunFam" id="3.80.10.10:FF:000026">
    <property type="entry name" value="U2 small nuclear ribonucleoprotein A"/>
    <property type="match status" value="1"/>
</dbReference>
<evidence type="ECO:0000313" key="8">
    <source>
        <dbReference type="EMBL" id="ODV88352.1"/>
    </source>
</evidence>
<comment type="subcellular location">
    <subcellularLocation>
        <location evidence="1">Nucleus</location>
    </subcellularLocation>
</comment>
<evidence type="ECO:0000313" key="9">
    <source>
        <dbReference type="Proteomes" id="UP000095023"/>
    </source>
</evidence>
<name>A0A1E4T9C1_9ASCO</name>
<reference evidence="9" key="1">
    <citation type="submission" date="2016-02" db="EMBL/GenBank/DDBJ databases">
        <title>Comparative genomics of biotechnologically important yeasts.</title>
        <authorList>
            <consortium name="DOE Joint Genome Institute"/>
            <person name="Riley R."/>
            <person name="Haridas S."/>
            <person name="Wolfe K.H."/>
            <person name="Lopes M.R."/>
            <person name="Hittinger C.T."/>
            <person name="Goker M."/>
            <person name="Salamov A."/>
            <person name="Wisecaver J."/>
            <person name="Long T.M."/>
            <person name="Aerts A.L."/>
            <person name="Barry K."/>
            <person name="Choi C."/>
            <person name="Clum A."/>
            <person name="Coughlan A.Y."/>
            <person name="Deshpande S."/>
            <person name="Douglass A.P."/>
            <person name="Hanson S.J."/>
            <person name="Klenk H.-P."/>
            <person name="Labutti K."/>
            <person name="Lapidus A."/>
            <person name="Lindquist E."/>
            <person name="Lipzen A."/>
            <person name="Meier-Kolthoff J.P."/>
            <person name="Ohm R.A."/>
            <person name="Otillar R.P."/>
            <person name="Pangilinan J."/>
            <person name="Peng Y."/>
            <person name="Rokas A."/>
            <person name="Rosa C.A."/>
            <person name="Scheuner C."/>
            <person name="Sibirny A.A."/>
            <person name="Slot J.C."/>
            <person name="Stielow J.B."/>
            <person name="Sun H."/>
            <person name="Kurtzman C.P."/>
            <person name="Blackwell M."/>
            <person name="Jeffries T.W."/>
            <person name="Grigoriev I.V."/>
        </authorList>
    </citation>
    <scope>NUCLEOTIDE SEQUENCE [LARGE SCALE GENOMIC DNA]</scope>
    <source>
        <strain evidence="9">NRRL Y-17796</strain>
    </source>
</reference>
<keyword evidence="9" id="KW-1185">Reference proteome</keyword>
<keyword evidence="2" id="KW-0433">Leucine-rich repeat</keyword>
<dbReference type="InterPro" id="IPR032675">
    <property type="entry name" value="LRR_dom_sf"/>
</dbReference>
<dbReference type="InterPro" id="IPR001611">
    <property type="entry name" value="Leu-rich_rpt"/>
</dbReference>
<dbReference type="GO" id="GO:0000398">
    <property type="term" value="P:mRNA splicing, via spliceosome"/>
    <property type="evidence" value="ECO:0007669"/>
    <property type="project" value="InterPro"/>
</dbReference>
<evidence type="ECO:0000256" key="4">
    <source>
        <dbReference type="ARBA" id="ARBA00023242"/>
    </source>
</evidence>
<dbReference type="Pfam" id="PF14580">
    <property type="entry name" value="LRR_9"/>
    <property type="match status" value="1"/>
</dbReference>
<dbReference type="GO" id="GO:0005686">
    <property type="term" value="C:U2 snRNP"/>
    <property type="evidence" value="ECO:0007669"/>
    <property type="project" value="EnsemblFungi"/>
</dbReference>
<dbReference type="InterPro" id="IPR044640">
    <property type="entry name" value="RU2A"/>
</dbReference>
<evidence type="ECO:0000256" key="2">
    <source>
        <dbReference type="ARBA" id="ARBA00022614"/>
    </source>
</evidence>
<dbReference type="Gene3D" id="3.80.10.10">
    <property type="entry name" value="Ribonuclease Inhibitor"/>
    <property type="match status" value="1"/>
</dbReference>
<dbReference type="SUPFAM" id="SSF52058">
    <property type="entry name" value="L domain-like"/>
    <property type="match status" value="1"/>
</dbReference>
<dbReference type="GO" id="GO:0030620">
    <property type="term" value="F:U2 snRNA binding"/>
    <property type="evidence" value="ECO:0007669"/>
    <property type="project" value="InterPro"/>
</dbReference>
<proteinExistence type="inferred from homology"/>
<evidence type="ECO:0000256" key="7">
    <source>
        <dbReference type="SAM" id="Coils"/>
    </source>
</evidence>